<evidence type="ECO:0000313" key="2">
    <source>
        <dbReference type="EMBL" id="CAG8627745.1"/>
    </source>
</evidence>
<dbReference type="CDD" id="cd00167">
    <property type="entry name" value="SANT"/>
    <property type="match status" value="1"/>
</dbReference>
<protein>
    <submittedName>
        <fullName evidence="2">336_t:CDS:1</fullName>
    </submittedName>
</protein>
<evidence type="ECO:0000313" key="3">
    <source>
        <dbReference type="Proteomes" id="UP000789739"/>
    </source>
</evidence>
<proteinExistence type="predicted"/>
<name>A0A9N9D651_9GLOM</name>
<feature type="domain" description="Myb-like" evidence="1">
    <location>
        <begin position="31"/>
        <end position="69"/>
    </location>
</feature>
<sequence>MVREGVCSVRRSTFSLTMFKLKTSLILILLDDDLLRFYYNKYKGSWSEIAKELPGRDNRACYNRYESTLKKWEIDGLKENYKYYGNHWNLLIKDLEGRTPLQAKNYFYGMKKPS</sequence>
<dbReference type="OrthoDB" id="2143914at2759"/>
<dbReference type="InterPro" id="IPR001005">
    <property type="entry name" value="SANT/Myb"/>
</dbReference>
<dbReference type="Gene3D" id="1.10.10.60">
    <property type="entry name" value="Homeodomain-like"/>
    <property type="match status" value="1"/>
</dbReference>
<dbReference type="PROSITE" id="PS50090">
    <property type="entry name" value="MYB_LIKE"/>
    <property type="match status" value="1"/>
</dbReference>
<organism evidence="2 3">
    <name type="scientific">Paraglomus brasilianum</name>
    <dbReference type="NCBI Taxonomy" id="144538"/>
    <lineage>
        <taxon>Eukaryota</taxon>
        <taxon>Fungi</taxon>
        <taxon>Fungi incertae sedis</taxon>
        <taxon>Mucoromycota</taxon>
        <taxon>Glomeromycotina</taxon>
        <taxon>Glomeromycetes</taxon>
        <taxon>Paraglomerales</taxon>
        <taxon>Paraglomeraceae</taxon>
        <taxon>Paraglomus</taxon>
    </lineage>
</organism>
<comment type="caution">
    <text evidence="2">The sequence shown here is derived from an EMBL/GenBank/DDBJ whole genome shotgun (WGS) entry which is preliminary data.</text>
</comment>
<feature type="non-terminal residue" evidence="2">
    <location>
        <position position="1"/>
    </location>
</feature>
<dbReference type="Proteomes" id="UP000789739">
    <property type="component" value="Unassembled WGS sequence"/>
</dbReference>
<reference evidence="2" key="1">
    <citation type="submission" date="2021-06" db="EMBL/GenBank/DDBJ databases">
        <authorList>
            <person name="Kallberg Y."/>
            <person name="Tangrot J."/>
            <person name="Rosling A."/>
        </authorList>
    </citation>
    <scope>NUCLEOTIDE SEQUENCE</scope>
    <source>
        <strain evidence="2">BR232B</strain>
    </source>
</reference>
<dbReference type="SUPFAM" id="SSF46689">
    <property type="entry name" value="Homeodomain-like"/>
    <property type="match status" value="1"/>
</dbReference>
<evidence type="ECO:0000259" key="1">
    <source>
        <dbReference type="PROSITE" id="PS50090"/>
    </source>
</evidence>
<keyword evidence="3" id="KW-1185">Reference proteome</keyword>
<dbReference type="Pfam" id="PF13921">
    <property type="entry name" value="Myb_DNA-bind_6"/>
    <property type="match status" value="1"/>
</dbReference>
<dbReference type="InterPro" id="IPR009057">
    <property type="entry name" value="Homeodomain-like_sf"/>
</dbReference>
<gene>
    <name evidence="2" type="ORF">PBRASI_LOCUS9076</name>
</gene>
<dbReference type="EMBL" id="CAJVPI010001822">
    <property type="protein sequence ID" value="CAG8627745.1"/>
    <property type="molecule type" value="Genomic_DNA"/>
</dbReference>
<dbReference type="AlphaFoldDB" id="A0A9N9D651"/>
<accession>A0A9N9D651</accession>